<evidence type="ECO:0000256" key="15">
    <source>
        <dbReference type="ARBA" id="ARBA00093567"/>
    </source>
</evidence>
<dbReference type="Proteomes" id="UP000494040">
    <property type="component" value="Unassembled WGS sequence"/>
</dbReference>
<evidence type="ECO:0000256" key="13">
    <source>
        <dbReference type="ARBA" id="ARBA00093264"/>
    </source>
</evidence>
<evidence type="ECO:0000256" key="1">
    <source>
        <dbReference type="ARBA" id="ARBA00008903"/>
    </source>
</evidence>
<comment type="catalytic activity">
    <reaction evidence="9">
        <text>(S)-cystathionine ketimine + NADPH + 2 H(+) = (3R,5S)-2,3,5,6,7-pentahydro-1,4-thiazepine-3,5-dicarboxylate + NADP(+)</text>
        <dbReference type="Rhea" id="RHEA:68036"/>
        <dbReference type="ChEBI" id="CHEBI:15378"/>
        <dbReference type="ChEBI" id="CHEBI:57783"/>
        <dbReference type="ChEBI" id="CHEBI:58349"/>
        <dbReference type="ChEBI" id="CHEBI:176808"/>
        <dbReference type="ChEBI" id="CHEBI:176810"/>
    </reaction>
    <physiologicalReaction direction="left-to-right" evidence="9">
        <dbReference type="Rhea" id="RHEA:68037"/>
    </physiologicalReaction>
</comment>
<dbReference type="InterPro" id="IPR003462">
    <property type="entry name" value="ODC_Mu_crystall"/>
</dbReference>
<dbReference type="AlphaFoldDB" id="A0A8I6RMZ9"/>
<evidence type="ECO:0000256" key="10">
    <source>
        <dbReference type="ARBA" id="ARBA00093248"/>
    </source>
</evidence>
<evidence type="ECO:0000256" key="6">
    <source>
        <dbReference type="ARBA" id="ARBA00093197"/>
    </source>
</evidence>
<evidence type="ECO:0000256" key="2">
    <source>
        <dbReference type="ARBA" id="ARBA00012883"/>
    </source>
</evidence>
<evidence type="ECO:0000256" key="9">
    <source>
        <dbReference type="ARBA" id="ARBA00093227"/>
    </source>
</evidence>
<dbReference type="PANTHER" id="PTHR13812">
    <property type="entry name" value="KETIMINE REDUCTASE MU-CRYSTALLIN"/>
    <property type="match status" value="1"/>
</dbReference>
<dbReference type="GO" id="GO:0050241">
    <property type="term" value="F:pyrroline-2-carboxylate reductase activity"/>
    <property type="evidence" value="ECO:0007669"/>
    <property type="project" value="UniProtKB-EC"/>
</dbReference>
<evidence type="ECO:0000256" key="14">
    <source>
        <dbReference type="ARBA" id="ARBA00093273"/>
    </source>
</evidence>
<comment type="catalytic activity">
    <reaction evidence="6">
        <text>Delta(2)-thiazoline-2-carboxylate + NADPH + 2 H(+) = L-thiazolidine-2-carboxylate + NADP(+)</text>
        <dbReference type="Rhea" id="RHEA:68072"/>
        <dbReference type="ChEBI" id="CHEBI:15378"/>
        <dbReference type="ChEBI" id="CHEBI:57783"/>
        <dbReference type="ChEBI" id="CHEBI:58349"/>
        <dbReference type="ChEBI" id="CHEBI:176895"/>
        <dbReference type="ChEBI" id="CHEBI:176896"/>
    </reaction>
    <physiologicalReaction direction="left-to-right" evidence="6">
        <dbReference type="Rhea" id="RHEA:68073"/>
    </physiologicalReaction>
</comment>
<dbReference type="GeneID" id="106665164"/>
<evidence type="ECO:0000256" key="3">
    <source>
        <dbReference type="ARBA" id="ARBA00015173"/>
    </source>
</evidence>
<accession>A0A8I6RMZ9</accession>
<dbReference type="EnsemblMetazoa" id="XM_014391398.2">
    <property type="protein sequence ID" value="XP_014246884.1"/>
    <property type="gene ID" value="LOC106665164"/>
</dbReference>
<reference evidence="18" key="1">
    <citation type="submission" date="2022-01" db="UniProtKB">
        <authorList>
            <consortium name="EnsemblMetazoa"/>
        </authorList>
    </citation>
    <scope>IDENTIFICATION</scope>
</reference>
<evidence type="ECO:0000313" key="18">
    <source>
        <dbReference type="EnsemblMetazoa" id="XP_014246884.1"/>
    </source>
</evidence>
<sequence length="314" mass="34572">MHPSVVYLTETDVEKCLDWSLLIPKMESALIQIAEKSVTQPQRIMMNIHEKNGMLLAMPGFSSKDNSLGCKLVTSYPNNTRLGLPSIMATILLFNADTGKPEVILESRAITEWRTAATSAAATRRLHKGDKGVLAIFGTGVQAKAHALAFQHLFNFNKVKVWGRNFEKAKQLCSQLGPKFSACQNGEDCAKDADVLVTATYADRPIVQHSWLKTGVLINAIGAGINHHSELDEKIYRNAILVVDEMEAAQKELKGLLEKSINIWGEVGAVITGQNTLPNSEITIFHSLGMAIEDVLTAQLVYKIYKQNCPNNQV</sequence>
<evidence type="ECO:0000256" key="8">
    <source>
        <dbReference type="ARBA" id="ARBA00093226"/>
    </source>
</evidence>
<protein>
    <recommendedName>
        <fullName evidence="3">Ketimine reductase mu-crystallin</fullName>
        <ecNumber evidence="16">1.5.1.1</ecNumber>
        <ecNumber evidence="2">1.5.1.25</ecNumber>
    </recommendedName>
    <alternativeName>
        <fullName evidence="17">1-piperideine-2-carboxylate/1-pyrroline-2-carboxylate reductase</fullName>
    </alternativeName>
    <alternativeName>
        <fullName evidence="4">NADP-regulated thyroid-hormone-binding protein</fullName>
    </alternativeName>
</protein>
<comment type="catalytic activity">
    <reaction evidence="8">
        <text>(3R)-1,4-thiomorpholine-3-carboxylate + NAD(+) = 3,4-dehydrothiomorpholine-3-carboxylate + NADH + 2 H(+)</text>
        <dbReference type="Rhea" id="RHEA:12504"/>
        <dbReference type="ChEBI" id="CHEBI:15378"/>
        <dbReference type="ChEBI" id="CHEBI:57540"/>
        <dbReference type="ChEBI" id="CHEBI:57945"/>
        <dbReference type="ChEBI" id="CHEBI:58517"/>
        <dbReference type="ChEBI" id="CHEBI:176873"/>
        <dbReference type="EC" id="1.5.1.25"/>
    </reaction>
    <physiologicalReaction direction="right-to-left" evidence="8">
        <dbReference type="Rhea" id="RHEA:12506"/>
    </physiologicalReaction>
</comment>
<dbReference type="GO" id="GO:0047127">
    <property type="term" value="F:thiomorpholine-carboxylate dehydrogenase activity"/>
    <property type="evidence" value="ECO:0007669"/>
    <property type="project" value="UniProtKB-EC"/>
</dbReference>
<comment type="catalytic activity">
    <reaction evidence="14">
        <text>L-pipecolate + NADP(+) = Delta(1)-piperideine-2-carboxylate + NADPH + H(+)</text>
        <dbReference type="Rhea" id="RHEA:12524"/>
        <dbReference type="ChEBI" id="CHEBI:15378"/>
        <dbReference type="ChEBI" id="CHEBI:57783"/>
        <dbReference type="ChEBI" id="CHEBI:58349"/>
        <dbReference type="ChEBI" id="CHEBI:61185"/>
        <dbReference type="ChEBI" id="CHEBI:77631"/>
        <dbReference type="EC" id="1.5.1.1"/>
    </reaction>
    <physiologicalReaction direction="right-to-left" evidence="14">
        <dbReference type="Rhea" id="RHEA:12526"/>
    </physiologicalReaction>
</comment>
<dbReference type="InterPro" id="IPR036291">
    <property type="entry name" value="NAD(P)-bd_dom_sf"/>
</dbReference>
<comment type="similarity">
    <text evidence="1">Belongs to the ornithine cyclodeaminase/mu-crystallin family.</text>
</comment>
<dbReference type="EC" id="1.5.1.25" evidence="2"/>
<evidence type="ECO:0000256" key="7">
    <source>
        <dbReference type="ARBA" id="ARBA00093203"/>
    </source>
</evidence>
<comment type="catalytic activity">
    <reaction evidence="13">
        <text>L-proline + NAD(+) = 1-pyrroline-2-carboxylate + NADH + H(+)</text>
        <dbReference type="Rhea" id="RHEA:20321"/>
        <dbReference type="ChEBI" id="CHEBI:15378"/>
        <dbReference type="ChEBI" id="CHEBI:39785"/>
        <dbReference type="ChEBI" id="CHEBI:57540"/>
        <dbReference type="ChEBI" id="CHEBI:57945"/>
        <dbReference type="ChEBI" id="CHEBI:60039"/>
        <dbReference type="EC" id="1.5.1.1"/>
    </reaction>
    <physiologicalReaction direction="right-to-left" evidence="13">
        <dbReference type="Rhea" id="RHEA:20323"/>
    </physiologicalReaction>
</comment>
<comment type="catalytic activity">
    <reaction evidence="12">
        <text>(3R)-1,4-thiomorpholine-3-carboxylate + NADP(+) = 3,4-dehydrothiomorpholine-3-carboxylate + NADPH + 2 H(+)</text>
        <dbReference type="Rhea" id="RHEA:12500"/>
        <dbReference type="ChEBI" id="CHEBI:15378"/>
        <dbReference type="ChEBI" id="CHEBI:57783"/>
        <dbReference type="ChEBI" id="CHEBI:58349"/>
        <dbReference type="ChEBI" id="CHEBI:58517"/>
        <dbReference type="ChEBI" id="CHEBI:176873"/>
        <dbReference type="EC" id="1.5.1.25"/>
    </reaction>
    <physiologicalReaction direction="right-to-left" evidence="12">
        <dbReference type="Rhea" id="RHEA:12502"/>
    </physiologicalReaction>
</comment>
<evidence type="ECO:0000256" key="4">
    <source>
        <dbReference type="ARBA" id="ARBA00033420"/>
    </source>
</evidence>
<evidence type="ECO:0000256" key="11">
    <source>
        <dbReference type="ARBA" id="ARBA00093250"/>
    </source>
</evidence>
<comment type="catalytic activity">
    <reaction evidence="5">
        <text>L-pipecolate + NAD(+) = Delta(1)-piperideine-2-carboxylate + NADH + H(+)</text>
        <dbReference type="Rhea" id="RHEA:30807"/>
        <dbReference type="ChEBI" id="CHEBI:15378"/>
        <dbReference type="ChEBI" id="CHEBI:57540"/>
        <dbReference type="ChEBI" id="CHEBI:57945"/>
        <dbReference type="ChEBI" id="CHEBI:61185"/>
        <dbReference type="ChEBI" id="CHEBI:77631"/>
        <dbReference type="EC" id="1.5.1.1"/>
    </reaction>
    <physiologicalReaction direction="right-to-left" evidence="5">
        <dbReference type="Rhea" id="RHEA:30809"/>
    </physiologicalReaction>
</comment>
<proteinExistence type="inferred from homology"/>
<comment type="catalytic activity">
    <reaction evidence="11">
        <text>(S)-cystathionine ketimine + NADH + 2 H(+) = (3R,5S)-2,3,5,6,7-pentahydro-1,4-thiazepine-3,5-dicarboxylate + NAD(+)</text>
        <dbReference type="Rhea" id="RHEA:68032"/>
        <dbReference type="ChEBI" id="CHEBI:15378"/>
        <dbReference type="ChEBI" id="CHEBI:57540"/>
        <dbReference type="ChEBI" id="CHEBI:57945"/>
        <dbReference type="ChEBI" id="CHEBI:176808"/>
        <dbReference type="ChEBI" id="CHEBI:176810"/>
    </reaction>
    <physiologicalReaction direction="left-to-right" evidence="11">
        <dbReference type="Rhea" id="RHEA:68033"/>
    </physiologicalReaction>
</comment>
<evidence type="ECO:0000313" key="19">
    <source>
        <dbReference type="Proteomes" id="UP000494040"/>
    </source>
</evidence>
<dbReference type="Pfam" id="PF02423">
    <property type="entry name" value="OCD_Mu_crystall"/>
    <property type="match status" value="1"/>
</dbReference>
<evidence type="ECO:0000256" key="5">
    <source>
        <dbReference type="ARBA" id="ARBA00093190"/>
    </source>
</evidence>
<dbReference type="Gene3D" id="3.40.50.720">
    <property type="entry name" value="NAD(P)-binding Rossmann-like Domain"/>
    <property type="match status" value="1"/>
</dbReference>
<dbReference type="GO" id="GO:0005737">
    <property type="term" value="C:cytoplasm"/>
    <property type="evidence" value="ECO:0007669"/>
    <property type="project" value="TreeGrafter"/>
</dbReference>
<comment type="catalytic activity">
    <reaction evidence="10">
        <text>(R)-lanthionine ketimine + NADPH + 2 H(+) = (3R,5R)-1,4-thiomorpholine-3,5-dicarboxylate + NADP(+)</text>
        <dbReference type="Rhea" id="RHEA:68040"/>
        <dbReference type="ChEBI" id="CHEBI:15378"/>
        <dbReference type="ChEBI" id="CHEBI:57783"/>
        <dbReference type="ChEBI" id="CHEBI:58349"/>
        <dbReference type="ChEBI" id="CHEBI:176891"/>
        <dbReference type="ChEBI" id="CHEBI:176892"/>
    </reaction>
    <physiologicalReaction direction="left-to-right" evidence="10">
        <dbReference type="Rhea" id="RHEA:68041"/>
    </physiologicalReaction>
</comment>
<dbReference type="GO" id="GO:0042562">
    <property type="term" value="F:hormone binding"/>
    <property type="evidence" value="ECO:0007669"/>
    <property type="project" value="TreeGrafter"/>
</dbReference>
<dbReference type="OrthoDB" id="41492at2759"/>
<dbReference type="OMA" id="VKIVNVH"/>
<name>A0A8I6RMZ9_CIMLE</name>
<dbReference type="EC" id="1.5.1.1" evidence="16"/>
<dbReference type="KEGG" id="clec:106665164"/>
<dbReference type="Gene3D" id="3.30.1780.10">
    <property type="entry name" value="ornithine cyclodeaminase, domain 1"/>
    <property type="match status" value="1"/>
</dbReference>
<comment type="catalytic activity">
    <reaction evidence="7">
        <text>L-proline + NADP(+) = 1-pyrroline-2-carboxylate + NADPH + H(+)</text>
        <dbReference type="Rhea" id="RHEA:20317"/>
        <dbReference type="ChEBI" id="CHEBI:15378"/>
        <dbReference type="ChEBI" id="CHEBI:39785"/>
        <dbReference type="ChEBI" id="CHEBI:57783"/>
        <dbReference type="ChEBI" id="CHEBI:58349"/>
        <dbReference type="ChEBI" id="CHEBI:60039"/>
        <dbReference type="EC" id="1.5.1.1"/>
    </reaction>
    <physiologicalReaction direction="right-to-left" evidence="7">
        <dbReference type="Rhea" id="RHEA:20319"/>
    </physiologicalReaction>
</comment>
<keyword evidence="19" id="KW-1185">Reference proteome</keyword>
<evidence type="ECO:0000256" key="12">
    <source>
        <dbReference type="ARBA" id="ARBA00093263"/>
    </source>
</evidence>
<dbReference type="SUPFAM" id="SSF51735">
    <property type="entry name" value="NAD(P)-binding Rossmann-fold domains"/>
    <property type="match status" value="1"/>
</dbReference>
<dbReference type="PANTHER" id="PTHR13812:SF19">
    <property type="entry name" value="KETIMINE REDUCTASE MU-CRYSTALLIN"/>
    <property type="match status" value="1"/>
</dbReference>
<evidence type="ECO:0000256" key="17">
    <source>
        <dbReference type="ARBA" id="ARBA00093650"/>
    </source>
</evidence>
<evidence type="ECO:0000256" key="16">
    <source>
        <dbReference type="ARBA" id="ARBA00093598"/>
    </source>
</evidence>
<dbReference type="PIRSF" id="PIRSF001439">
    <property type="entry name" value="CryM"/>
    <property type="match status" value="1"/>
</dbReference>
<organism evidence="18 19">
    <name type="scientific">Cimex lectularius</name>
    <name type="common">Bed bug</name>
    <name type="synonym">Acanthia lectularia</name>
    <dbReference type="NCBI Taxonomy" id="79782"/>
    <lineage>
        <taxon>Eukaryota</taxon>
        <taxon>Metazoa</taxon>
        <taxon>Ecdysozoa</taxon>
        <taxon>Arthropoda</taxon>
        <taxon>Hexapoda</taxon>
        <taxon>Insecta</taxon>
        <taxon>Pterygota</taxon>
        <taxon>Neoptera</taxon>
        <taxon>Paraneoptera</taxon>
        <taxon>Hemiptera</taxon>
        <taxon>Heteroptera</taxon>
        <taxon>Panheteroptera</taxon>
        <taxon>Cimicomorpha</taxon>
        <taxon>Cimicidae</taxon>
        <taxon>Cimex</taxon>
    </lineage>
</organism>
<dbReference type="RefSeq" id="XP_014246884.1">
    <property type="nucleotide sequence ID" value="XM_014391398.2"/>
</dbReference>
<comment type="subunit">
    <text evidence="15">Homodimer. Binds the thyroid hormone triiodothyronine (T3); T3 binding inhibits enzymatic activity.</text>
</comment>
<dbReference type="InterPro" id="IPR023401">
    <property type="entry name" value="ODC_N"/>
</dbReference>